<dbReference type="RefSeq" id="XP_005792143.1">
    <property type="nucleotide sequence ID" value="XM_005792086.1"/>
</dbReference>
<dbReference type="HOGENOM" id="CLU_1024616_0_0_1"/>
<evidence type="ECO:0000256" key="1">
    <source>
        <dbReference type="SAM" id="MobiDB-lite"/>
    </source>
</evidence>
<feature type="region of interest" description="Disordered" evidence="1">
    <location>
        <begin position="224"/>
        <end position="244"/>
    </location>
</feature>
<feature type="region of interest" description="Disordered" evidence="1">
    <location>
        <begin position="88"/>
        <end position="113"/>
    </location>
</feature>
<evidence type="ECO:0000313" key="3">
    <source>
        <dbReference type="Proteomes" id="UP000013827"/>
    </source>
</evidence>
<dbReference type="Proteomes" id="UP000013827">
    <property type="component" value="Unassembled WGS sequence"/>
</dbReference>
<name>A0A0D3KVC9_EMIH1</name>
<keyword evidence="3" id="KW-1185">Reference proteome</keyword>
<dbReference type="GeneID" id="17284985"/>
<dbReference type="AlphaFoldDB" id="A0A0D3KVC9"/>
<reference evidence="2" key="2">
    <citation type="submission" date="2024-10" db="UniProtKB">
        <authorList>
            <consortium name="EnsemblProtists"/>
        </authorList>
    </citation>
    <scope>IDENTIFICATION</scope>
</reference>
<dbReference type="PaxDb" id="2903-EOD06854"/>
<proteinExistence type="predicted"/>
<dbReference type="KEGG" id="ehx:EMIHUDRAFT_200313"/>
<dbReference type="EnsemblProtists" id="EOD39714">
    <property type="protein sequence ID" value="EOD39714"/>
    <property type="gene ID" value="EMIHUDRAFT_200313"/>
</dbReference>
<accession>A0A0D3KVC9</accession>
<protein>
    <submittedName>
        <fullName evidence="2">Uncharacterized protein</fullName>
    </submittedName>
</protein>
<dbReference type="RefSeq" id="XP_005759283.1">
    <property type="nucleotide sequence ID" value="XM_005759226.1"/>
</dbReference>
<dbReference type="EnsemblProtists" id="EOD06854">
    <property type="protein sequence ID" value="EOD06854"/>
    <property type="gene ID" value="EMIHUDRAFT_249641"/>
</dbReference>
<feature type="compositionally biased region" description="Polar residues" evidence="1">
    <location>
        <begin position="88"/>
        <end position="105"/>
    </location>
</feature>
<organism evidence="2 3">
    <name type="scientific">Emiliania huxleyi (strain CCMP1516)</name>
    <dbReference type="NCBI Taxonomy" id="280463"/>
    <lineage>
        <taxon>Eukaryota</taxon>
        <taxon>Haptista</taxon>
        <taxon>Haptophyta</taxon>
        <taxon>Prymnesiophyceae</taxon>
        <taxon>Isochrysidales</taxon>
        <taxon>Noelaerhabdaceae</taxon>
        <taxon>Emiliania</taxon>
    </lineage>
</organism>
<feature type="region of interest" description="Disordered" evidence="1">
    <location>
        <begin position="31"/>
        <end position="51"/>
    </location>
</feature>
<dbReference type="GeneID" id="17253004"/>
<reference evidence="3" key="1">
    <citation type="journal article" date="2013" name="Nature">
        <title>Pan genome of the phytoplankton Emiliania underpins its global distribution.</title>
        <authorList>
            <person name="Read B.A."/>
            <person name="Kegel J."/>
            <person name="Klute M.J."/>
            <person name="Kuo A."/>
            <person name="Lefebvre S.C."/>
            <person name="Maumus F."/>
            <person name="Mayer C."/>
            <person name="Miller J."/>
            <person name="Monier A."/>
            <person name="Salamov A."/>
            <person name="Young J."/>
            <person name="Aguilar M."/>
            <person name="Claverie J.M."/>
            <person name="Frickenhaus S."/>
            <person name="Gonzalez K."/>
            <person name="Herman E.K."/>
            <person name="Lin Y.C."/>
            <person name="Napier J."/>
            <person name="Ogata H."/>
            <person name="Sarno A.F."/>
            <person name="Shmutz J."/>
            <person name="Schroeder D."/>
            <person name="de Vargas C."/>
            <person name="Verret F."/>
            <person name="von Dassow P."/>
            <person name="Valentin K."/>
            <person name="Van de Peer Y."/>
            <person name="Wheeler G."/>
            <person name="Dacks J.B."/>
            <person name="Delwiche C.F."/>
            <person name="Dyhrman S.T."/>
            <person name="Glockner G."/>
            <person name="John U."/>
            <person name="Richards T."/>
            <person name="Worden A.Z."/>
            <person name="Zhang X."/>
            <person name="Grigoriev I.V."/>
            <person name="Allen A.E."/>
            <person name="Bidle K."/>
            <person name="Borodovsky M."/>
            <person name="Bowler C."/>
            <person name="Brownlee C."/>
            <person name="Cock J.M."/>
            <person name="Elias M."/>
            <person name="Gladyshev V.N."/>
            <person name="Groth M."/>
            <person name="Guda C."/>
            <person name="Hadaegh A."/>
            <person name="Iglesias-Rodriguez M.D."/>
            <person name="Jenkins J."/>
            <person name="Jones B.M."/>
            <person name="Lawson T."/>
            <person name="Leese F."/>
            <person name="Lindquist E."/>
            <person name="Lobanov A."/>
            <person name="Lomsadze A."/>
            <person name="Malik S.B."/>
            <person name="Marsh M.E."/>
            <person name="Mackinder L."/>
            <person name="Mock T."/>
            <person name="Mueller-Roeber B."/>
            <person name="Pagarete A."/>
            <person name="Parker M."/>
            <person name="Probert I."/>
            <person name="Quesneville H."/>
            <person name="Raines C."/>
            <person name="Rensing S.A."/>
            <person name="Riano-Pachon D.M."/>
            <person name="Richier S."/>
            <person name="Rokitta S."/>
            <person name="Shiraiwa Y."/>
            <person name="Soanes D.M."/>
            <person name="van der Giezen M."/>
            <person name="Wahlund T.M."/>
            <person name="Williams B."/>
            <person name="Wilson W."/>
            <person name="Wolfe G."/>
            <person name="Wurch L.L."/>
        </authorList>
    </citation>
    <scope>NUCLEOTIDE SEQUENCE</scope>
</reference>
<evidence type="ECO:0000313" key="2">
    <source>
        <dbReference type="EnsemblProtists" id="EOD39714"/>
    </source>
</evidence>
<dbReference type="KEGG" id="ehx:EMIHUDRAFT_249641"/>
<sequence length="272" mass="28592">MQPGKKWSCDGKKLLETAGLTLTVRRKKPAVVVNSQGKGQTGPADPLAGVESVQPGRLRDKELERLDKIQAIRNSSSVADTIIHTSLDLSDASSEPSTSSRSNAHITLGSGAASPDEAAAKAIGMEEHLDALLQHASRAKQTASGFTRLQEPGAGGAVSDKSAAAKPFQAQLSELLSHYGVPSSKQSLAKWVQGTVRKCVDRTPCGSALRSASNARPRWLSKCLPKPGAGSASKAPEPQFRDALDHVGRQQREGIEILRRARRAVAGVGAAA</sequence>